<keyword evidence="5" id="KW-0378">Hydrolase</keyword>
<evidence type="ECO:0000313" key="12">
    <source>
        <dbReference type="Proteomes" id="UP000887568"/>
    </source>
</evidence>
<evidence type="ECO:0008006" key="13">
    <source>
        <dbReference type="Google" id="ProtNLM"/>
    </source>
</evidence>
<dbReference type="Gene3D" id="1.10.1380.10">
    <property type="entry name" value="Neutral endopeptidase , domain2"/>
    <property type="match status" value="1"/>
</dbReference>
<dbReference type="RefSeq" id="XP_038058257.1">
    <property type="nucleotide sequence ID" value="XM_038202329.1"/>
</dbReference>
<keyword evidence="8" id="KW-0472">Membrane</keyword>
<evidence type="ECO:0000259" key="10">
    <source>
        <dbReference type="Pfam" id="PF05649"/>
    </source>
</evidence>
<keyword evidence="8" id="KW-0812">Transmembrane</keyword>
<reference evidence="11" key="1">
    <citation type="submission" date="2022-11" db="UniProtKB">
        <authorList>
            <consortium name="EnsemblMetazoa"/>
        </authorList>
    </citation>
    <scope>IDENTIFICATION</scope>
</reference>
<dbReference type="PANTHER" id="PTHR11733">
    <property type="entry name" value="ZINC METALLOPROTEASE FAMILY M13 NEPRILYSIN-RELATED"/>
    <property type="match status" value="1"/>
</dbReference>
<name>A0A914A343_PATMI</name>
<accession>A0A914A343</accession>
<proteinExistence type="inferred from homology"/>
<dbReference type="PRINTS" id="PR00786">
    <property type="entry name" value="NEPRILYSIN"/>
</dbReference>
<evidence type="ECO:0000313" key="11">
    <source>
        <dbReference type="EnsemblMetazoa" id="XP_038058257.1"/>
    </source>
</evidence>
<dbReference type="GO" id="GO:0046872">
    <property type="term" value="F:metal ion binding"/>
    <property type="evidence" value="ECO:0007669"/>
    <property type="project" value="UniProtKB-KW"/>
</dbReference>
<evidence type="ECO:0000256" key="3">
    <source>
        <dbReference type="ARBA" id="ARBA00022670"/>
    </source>
</evidence>
<comment type="similarity">
    <text evidence="2">Belongs to the peptidase M13 family.</text>
</comment>
<feature type="domain" description="Peptidase M13 N-terminal" evidence="10">
    <location>
        <begin position="116"/>
        <end position="520"/>
    </location>
</feature>
<dbReference type="AlphaFoldDB" id="A0A914A343"/>
<dbReference type="GeneID" id="119729665"/>
<dbReference type="InterPro" id="IPR018497">
    <property type="entry name" value="Peptidase_M13_C"/>
</dbReference>
<dbReference type="SUPFAM" id="SSF55486">
    <property type="entry name" value="Metalloproteases ('zincins'), catalytic domain"/>
    <property type="match status" value="1"/>
</dbReference>
<dbReference type="PANTHER" id="PTHR11733:SF167">
    <property type="entry name" value="FI17812P1-RELATED"/>
    <property type="match status" value="1"/>
</dbReference>
<evidence type="ECO:0000259" key="9">
    <source>
        <dbReference type="Pfam" id="PF01431"/>
    </source>
</evidence>
<evidence type="ECO:0000256" key="7">
    <source>
        <dbReference type="ARBA" id="ARBA00023049"/>
    </source>
</evidence>
<evidence type="ECO:0000256" key="8">
    <source>
        <dbReference type="SAM" id="Phobius"/>
    </source>
</evidence>
<dbReference type="Gene3D" id="3.40.390.10">
    <property type="entry name" value="Collagenase (Catalytic Domain)"/>
    <property type="match status" value="1"/>
</dbReference>
<keyword evidence="3" id="KW-0645">Protease</keyword>
<keyword evidence="6" id="KW-0862">Zinc</keyword>
<dbReference type="EnsemblMetazoa" id="XM_038202329.1">
    <property type="protein sequence ID" value="XP_038058257.1"/>
    <property type="gene ID" value="LOC119729665"/>
</dbReference>
<dbReference type="Proteomes" id="UP000887568">
    <property type="component" value="Unplaced"/>
</dbReference>
<dbReference type="Pfam" id="PF01431">
    <property type="entry name" value="Peptidase_M13"/>
    <property type="match status" value="1"/>
</dbReference>
<dbReference type="OrthoDB" id="6475849at2759"/>
<comment type="cofactor">
    <cofactor evidence="1">
        <name>Zn(2+)</name>
        <dbReference type="ChEBI" id="CHEBI:29105"/>
    </cofactor>
</comment>
<keyword evidence="12" id="KW-1185">Reference proteome</keyword>
<feature type="domain" description="Peptidase M13 C-terminal" evidence="9">
    <location>
        <begin position="579"/>
        <end position="781"/>
    </location>
</feature>
<dbReference type="InterPro" id="IPR042089">
    <property type="entry name" value="Peptidase_M13_dom_2"/>
</dbReference>
<keyword evidence="7" id="KW-0482">Metalloprotease</keyword>
<evidence type="ECO:0000256" key="4">
    <source>
        <dbReference type="ARBA" id="ARBA00022723"/>
    </source>
</evidence>
<evidence type="ECO:0000256" key="2">
    <source>
        <dbReference type="ARBA" id="ARBA00007357"/>
    </source>
</evidence>
<dbReference type="Pfam" id="PF05649">
    <property type="entry name" value="Peptidase_M13_N"/>
    <property type="match status" value="1"/>
</dbReference>
<evidence type="ECO:0000256" key="1">
    <source>
        <dbReference type="ARBA" id="ARBA00001947"/>
    </source>
</evidence>
<keyword evidence="4" id="KW-0479">Metal-binding</keyword>
<dbReference type="CDD" id="cd08662">
    <property type="entry name" value="M13"/>
    <property type="match status" value="1"/>
</dbReference>
<dbReference type="PROSITE" id="PS51885">
    <property type="entry name" value="NEPRILYSIN"/>
    <property type="match status" value="1"/>
</dbReference>
<dbReference type="InterPro" id="IPR024079">
    <property type="entry name" value="MetalloPept_cat_dom_sf"/>
</dbReference>
<sequence>METDETALELMTDGSSWSGFGRGDPNDVESAALLNRGSADDYSQWMRPAVRWQTLSRQRSERCMGLLTVSCLLLLALVVATVGYVCNRPHSTACTEPRCIQATANILRVMDLEADPCQDFYQYACGKYAEVTDIPEDKSKWSYFGNAVLHNKKLMRKLLEQDGYNFRGVHSEALFKVKSYYRACMNESLSEIARAGPLLQFIESLGGWTLLDNNNTTVSNWNEASWSLKETLVRLHKMRLSVLFTMAIGADDRNSTENILQFYQSGLGLSAPEIYESNDTKIVDAYTELGATVVTLLRLNGSPEVLEHAQMKQEARRRIEEIVEFERTLSKLFVPKNKLRDPVAIYNRMPLQELIDMIPTVDLKAYMEETLGRKVNNSLEVVVYTPSYFRRLNQLLMETPARLLADYTMWYAVQPFLKYLSQPFQSAVSEFKRVIRGVTAQPPLWERCMSKVDNTFGFVTGALYAEEKDSEVTKKKAVGLIEDIREAFLQNLPLVEWMDDKTRARAEEKARAVKDKIGFPDWILDPVKLDEFYEGMNISTESKFDNMVNILRFFQRKAMEDFGTPVDKTRWSMAPAEVNAYYSASLNQMVFPSGILQAPFFNNDVPMSMNFGAIGMIMGHELTHGFDDKGRKFDKFGNLDDWWENKSASAYVERANCMEKQYSGYEEHGLNLDGHFTLGENIADNGGLKLAYMAYQNWRKDNPEDLQLPLNLTFTQEFFLGMAQVWCSYQTPEHARLVIYTDTHASDKFRVIGAMSNTPEFSEAFDCPIGSPMNPENKCRVW</sequence>
<evidence type="ECO:0000256" key="6">
    <source>
        <dbReference type="ARBA" id="ARBA00022833"/>
    </source>
</evidence>
<keyword evidence="8" id="KW-1133">Transmembrane helix</keyword>
<dbReference type="InterPro" id="IPR000718">
    <property type="entry name" value="Peptidase_M13"/>
</dbReference>
<dbReference type="InterPro" id="IPR008753">
    <property type="entry name" value="Peptidase_M13_N"/>
</dbReference>
<organism evidence="11 12">
    <name type="scientific">Patiria miniata</name>
    <name type="common">Bat star</name>
    <name type="synonym">Asterina miniata</name>
    <dbReference type="NCBI Taxonomy" id="46514"/>
    <lineage>
        <taxon>Eukaryota</taxon>
        <taxon>Metazoa</taxon>
        <taxon>Echinodermata</taxon>
        <taxon>Eleutherozoa</taxon>
        <taxon>Asterozoa</taxon>
        <taxon>Asteroidea</taxon>
        <taxon>Valvatacea</taxon>
        <taxon>Valvatida</taxon>
        <taxon>Asterinidae</taxon>
        <taxon>Patiria</taxon>
    </lineage>
</organism>
<dbReference type="OMA" id="GRWHESH"/>
<dbReference type="GO" id="GO:0004222">
    <property type="term" value="F:metalloendopeptidase activity"/>
    <property type="evidence" value="ECO:0007669"/>
    <property type="project" value="InterPro"/>
</dbReference>
<protein>
    <recommendedName>
        <fullName evidence="13">Endothelin-converting enzyme 1</fullName>
    </recommendedName>
</protein>
<feature type="transmembrane region" description="Helical" evidence="8">
    <location>
        <begin position="63"/>
        <end position="85"/>
    </location>
</feature>
<dbReference type="GO" id="GO:0016485">
    <property type="term" value="P:protein processing"/>
    <property type="evidence" value="ECO:0007669"/>
    <property type="project" value="TreeGrafter"/>
</dbReference>
<dbReference type="GO" id="GO:0005886">
    <property type="term" value="C:plasma membrane"/>
    <property type="evidence" value="ECO:0007669"/>
    <property type="project" value="TreeGrafter"/>
</dbReference>
<evidence type="ECO:0000256" key="5">
    <source>
        <dbReference type="ARBA" id="ARBA00022801"/>
    </source>
</evidence>